<keyword evidence="11" id="KW-1185">Reference proteome</keyword>
<dbReference type="PANTHER" id="PTHR43539:SF9">
    <property type="entry name" value="INDOLE-3-PYRUVATE MONOOXYGENASE YUCCA11-RELATED"/>
    <property type="match status" value="1"/>
</dbReference>
<name>A0A2I4F789_JUGRE</name>
<comment type="similarity">
    <text evidence="3 10">Belongs to the FMO family.</text>
</comment>
<keyword evidence="6" id="KW-0521">NADP</keyword>
<dbReference type="GO" id="GO:0004499">
    <property type="term" value="F:N,N-dimethylaniline monooxygenase activity"/>
    <property type="evidence" value="ECO:0007669"/>
    <property type="project" value="InterPro"/>
</dbReference>
<dbReference type="PRINTS" id="PR00368">
    <property type="entry name" value="FADPNR"/>
</dbReference>
<dbReference type="Pfam" id="PF00743">
    <property type="entry name" value="FMO-like"/>
    <property type="match status" value="1"/>
</dbReference>
<dbReference type="GO" id="GO:0009851">
    <property type="term" value="P:auxin biosynthetic process"/>
    <property type="evidence" value="ECO:0007669"/>
    <property type="project" value="UniProtKB-KW"/>
</dbReference>
<evidence type="ECO:0000313" key="12">
    <source>
        <dbReference type="RefSeq" id="XP_018827512.1"/>
    </source>
</evidence>
<evidence type="ECO:0000256" key="5">
    <source>
        <dbReference type="ARBA" id="ARBA00022827"/>
    </source>
</evidence>
<dbReference type="GeneID" id="108996197"/>
<evidence type="ECO:0000256" key="8">
    <source>
        <dbReference type="ARBA" id="ARBA00023070"/>
    </source>
</evidence>
<dbReference type="InterPro" id="IPR000960">
    <property type="entry name" value="Flavin_mOase"/>
</dbReference>
<dbReference type="EC" id="1.-.-.-" evidence="10"/>
<evidence type="ECO:0000256" key="3">
    <source>
        <dbReference type="ARBA" id="ARBA00009183"/>
    </source>
</evidence>
<sequence>METVAVLIVGAGPSGLAISACLTLHSIPFIILEREDCYASLWKKRTYDRLSLHLAKEFCHLPFAKHPRTAKTYISKDAFLRYIDDYVSHFKINPRYHRSVESAELDKVQGKWRIEAHNTIDEKMEVYFANFLVVASGENSEGYIPDIPGLDGFQGEIVHSSHYKSGLKYQNKDVLVVGCGNSGMEIAYDLSNYHARTSIVVRSPFHVLTKGMVHLGMSLLKWFSVDTVDKVTLLLARFIYGNLSKYGIHQPKLGPFFQKILTGRSPVIDVGTVKKIKSGEIKVLPEISRINGNNVVFDDSKEIKFDAIVFATGYKSTVTRWLKDYKYIMNEDGMPKESFPSHWKGENGLHCAGFSRRGLSGITTDAMAIADDINKVYTSKK</sequence>
<dbReference type="Gene3D" id="3.50.50.60">
    <property type="entry name" value="FAD/NAD(P)-binding domain"/>
    <property type="match status" value="1"/>
</dbReference>
<comment type="catalytic activity">
    <reaction evidence="9">
        <text>indole-3-pyruvate + NADPH + O2 + H(+) = (indol-3-yl)acetate + CO2 + NADP(+) + H2O</text>
        <dbReference type="Rhea" id="RHEA:34331"/>
        <dbReference type="ChEBI" id="CHEBI:15377"/>
        <dbReference type="ChEBI" id="CHEBI:15378"/>
        <dbReference type="ChEBI" id="CHEBI:15379"/>
        <dbReference type="ChEBI" id="CHEBI:16526"/>
        <dbReference type="ChEBI" id="CHEBI:17640"/>
        <dbReference type="ChEBI" id="CHEBI:30854"/>
        <dbReference type="ChEBI" id="CHEBI:57783"/>
        <dbReference type="ChEBI" id="CHEBI:58349"/>
        <dbReference type="EC" id="1.14.13.168"/>
    </reaction>
</comment>
<evidence type="ECO:0000256" key="1">
    <source>
        <dbReference type="ARBA" id="ARBA00001974"/>
    </source>
</evidence>
<dbReference type="InterPro" id="IPR036188">
    <property type="entry name" value="FAD/NAD-bd_sf"/>
</dbReference>
<dbReference type="GO" id="GO:0004497">
    <property type="term" value="F:monooxygenase activity"/>
    <property type="evidence" value="ECO:0000318"/>
    <property type="project" value="GO_Central"/>
</dbReference>
<keyword evidence="7 10" id="KW-0560">Oxidoreductase</keyword>
<evidence type="ECO:0000256" key="9">
    <source>
        <dbReference type="ARBA" id="ARBA00047707"/>
    </source>
</evidence>
<evidence type="ECO:0000256" key="7">
    <source>
        <dbReference type="ARBA" id="ARBA00023002"/>
    </source>
</evidence>
<dbReference type="PIRSF" id="PIRSF000332">
    <property type="entry name" value="FMO"/>
    <property type="match status" value="1"/>
</dbReference>
<proteinExistence type="inferred from homology"/>
<dbReference type="SMR" id="A0A2I4F789"/>
<comment type="pathway">
    <text evidence="2">Plant hormone metabolism; auxin biosynthesis.</text>
</comment>
<evidence type="ECO:0000256" key="4">
    <source>
        <dbReference type="ARBA" id="ARBA00022630"/>
    </source>
</evidence>
<evidence type="ECO:0000256" key="10">
    <source>
        <dbReference type="RuleBase" id="RU361177"/>
    </source>
</evidence>
<dbReference type="OrthoDB" id="66881at2759"/>
<organism evidence="11 12">
    <name type="scientific">Juglans regia</name>
    <name type="common">English walnut</name>
    <dbReference type="NCBI Taxonomy" id="51240"/>
    <lineage>
        <taxon>Eukaryota</taxon>
        <taxon>Viridiplantae</taxon>
        <taxon>Streptophyta</taxon>
        <taxon>Embryophyta</taxon>
        <taxon>Tracheophyta</taxon>
        <taxon>Spermatophyta</taxon>
        <taxon>Magnoliopsida</taxon>
        <taxon>eudicotyledons</taxon>
        <taxon>Gunneridae</taxon>
        <taxon>Pentapetalae</taxon>
        <taxon>rosids</taxon>
        <taxon>fabids</taxon>
        <taxon>Fagales</taxon>
        <taxon>Juglandaceae</taxon>
        <taxon>Juglans</taxon>
    </lineage>
</organism>
<dbReference type="PANTHER" id="PTHR43539">
    <property type="entry name" value="FLAVIN-BINDING MONOOXYGENASE-LIKE PROTEIN (AFU_ORTHOLOGUE AFUA_4G09220)"/>
    <property type="match status" value="1"/>
</dbReference>
<dbReference type="SUPFAM" id="SSF51905">
    <property type="entry name" value="FAD/NAD(P)-binding domain"/>
    <property type="match status" value="2"/>
</dbReference>
<dbReference type="GO" id="GO:0103075">
    <property type="term" value="F:indole-3-pyruvate monooxygenase activity"/>
    <property type="evidence" value="ECO:0007669"/>
    <property type="project" value="UniProtKB-EC"/>
</dbReference>
<dbReference type="Proteomes" id="UP000235220">
    <property type="component" value="Chromosome 1"/>
</dbReference>
<dbReference type="InterPro" id="IPR020946">
    <property type="entry name" value="Flavin_mOase-like"/>
</dbReference>
<evidence type="ECO:0000256" key="2">
    <source>
        <dbReference type="ARBA" id="ARBA00004814"/>
    </source>
</evidence>
<dbReference type="PRINTS" id="PR00469">
    <property type="entry name" value="PNDRDTASEII"/>
</dbReference>
<keyword evidence="8" id="KW-0073">Auxin biosynthesis</keyword>
<dbReference type="GO" id="GO:0050660">
    <property type="term" value="F:flavin adenine dinucleotide binding"/>
    <property type="evidence" value="ECO:0000318"/>
    <property type="project" value="GO_Central"/>
</dbReference>
<keyword evidence="10 12" id="KW-0503">Monooxygenase</keyword>
<dbReference type="KEGG" id="jre:108996197"/>
<reference evidence="12" key="1">
    <citation type="submission" date="2025-08" db="UniProtKB">
        <authorList>
            <consortium name="RefSeq"/>
        </authorList>
    </citation>
    <scope>IDENTIFICATION</scope>
    <source>
        <tissue evidence="12">Leaves</tissue>
    </source>
</reference>
<dbReference type="AlphaFoldDB" id="A0A2I4F789"/>
<dbReference type="Gramene" id="Jr01_14500_p1">
    <property type="protein sequence ID" value="cds.Jr01_14500_p1"/>
    <property type="gene ID" value="Jr01_14500"/>
</dbReference>
<evidence type="ECO:0000313" key="11">
    <source>
        <dbReference type="Proteomes" id="UP000235220"/>
    </source>
</evidence>
<evidence type="ECO:0000256" key="6">
    <source>
        <dbReference type="ARBA" id="ARBA00022857"/>
    </source>
</evidence>
<dbReference type="RefSeq" id="XP_018827512.1">
    <property type="nucleotide sequence ID" value="XM_018971967.2"/>
</dbReference>
<comment type="cofactor">
    <cofactor evidence="1 10">
        <name>FAD</name>
        <dbReference type="ChEBI" id="CHEBI:57692"/>
    </cofactor>
</comment>
<protein>
    <recommendedName>
        <fullName evidence="10">Flavin-containing monooxygenase</fullName>
        <ecNumber evidence="10">1.-.-.-</ecNumber>
    </recommendedName>
</protein>
<gene>
    <name evidence="12" type="primary">LOC108996197</name>
</gene>
<keyword evidence="4 10" id="KW-0285">Flavoprotein</keyword>
<dbReference type="InterPro" id="IPR050982">
    <property type="entry name" value="Auxin_biosynth/cation_transpt"/>
</dbReference>
<keyword evidence="5 10" id="KW-0274">FAD</keyword>
<dbReference type="GO" id="GO:0050661">
    <property type="term" value="F:NADP binding"/>
    <property type="evidence" value="ECO:0007669"/>
    <property type="project" value="InterPro"/>
</dbReference>
<dbReference type="STRING" id="51240.A0A2I4F789"/>
<accession>A0A2I4F789</accession>